<sequence>MSVVAKDPEVLERIDDWNWTRGLRPAKDAPVWKMSSFRDRFLTAYGSTPHPTGE</sequence>
<name>A0AAT9HUW5_9ACTN</name>
<protein>
    <submittedName>
        <fullName evidence="1">Uncharacterized protein</fullName>
    </submittedName>
</protein>
<dbReference type="AlphaFoldDB" id="A0AAT9HUW5"/>
<gene>
    <name evidence="1" type="ORF">SHKM778_76950</name>
</gene>
<reference evidence="1" key="1">
    <citation type="submission" date="2024-06" db="EMBL/GenBank/DDBJ databases">
        <authorList>
            <consortium name="consrtm"/>
            <person name="Uemura M."/>
            <person name="Terahara T."/>
        </authorList>
    </citation>
    <scope>NUCLEOTIDE SEQUENCE</scope>
    <source>
        <strain evidence="1">KM77-8</strain>
    </source>
</reference>
<accession>A0AAT9HUW5</accession>
<evidence type="ECO:0000313" key="1">
    <source>
        <dbReference type="EMBL" id="BFO21307.1"/>
    </source>
</evidence>
<organism evidence="1">
    <name type="scientific">Streptomyces haneummycinicus</name>
    <dbReference type="NCBI Taxonomy" id="3074435"/>
    <lineage>
        <taxon>Bacteria</taxon>
        <taxon>Bacillati</taxon>
        <taxon>Actinomycetota</taxon>
        <taxon>Actinomycetes</taxon>
        <taxon>Kitasatosporales</taxon>
        <taxon>Streptomycetaceae</taxon>
        <taxon>Streptomyces</taxon>
    </lineage>
</organism>
<dbReference type="EMBL" id="AP035768">
    <property type="protein sequence ID" value="BFO21307.1"/>
    <property type="molecule type" value="Genomic_DNA"/>
</dbReference>
<proteinExistence type="predicted"/>
<reference evidence="1" key="2">
    <citation type="submission" date="2024-07" db="EMBL/GenBank/DDBJ databases">
        <title>Streptomyces haneummycinica sp. nov., a new antibiotic-producing actinobacterium isolated from marine sediment.</title>
        <authorList>
            <person name="Uemura M."/>
            <person name="Hamada M."/>
            <person name="Hirano S."/>
            <person name="Kobayashi K."/>
            <person name="Ohshiro T."/>
            <person name="Kobayashi T."/>
            <person name="Terahara T."/>
        </authorList>
    </citation>
    <scope>NUCLEOTIDE SEQUENCE</scope>
    <source>
        <strain evidence="1">KM77-8</strain>
    </source>
</reference>